<sequence length="164" mass="17718">MAFLPARSTVSRRNFSRKAVVEPVDAGRLHAMRFPGEPMPNMDITGKLTALIDAGFQFVHPRNAEGEVVAIVGMRVHQGVVDLVRLHGADDAIATRAPVDEEDVLAPKAVLWERSGESEAVIDALLELADPEPEPPARGGGTRYARGCWVADGRGRTQWLTATA</sequence>
<proteinExistence type="predicted"/>
<keyword evidence="2" id="KW-1185">Reference proteome</keyword>
<protein>
    <submittedName>
        <fullName evidence="1">Uncharacterized protein</fullName>
    </submittedName>
</protein>
<accession>A0A4V6NR88</accession>
<dbReference type="Proteomes" id="UP000294911">
    <property type="component" value="Unassembled WGS sequence"/>
</dbReference>
<organism evidence="1 2">
    <name type="scientific">Tamaricihabitans halophyticus</name>
    <dbReference type="NCBI Taxonomy" id="1262583"/>
    <lineage>
        <taxon>Bacteria</taxon>
        <taxon>Bacillati</taxon>
        <taxon>Actinomycetota</taxon>
        <taxon>Actinomycetes</taxon>
        <taxon>Pseudonocardiales</taxon>
        <taxon>Pseudonocardiaceae</taxon>
        <taxon>Tamaricihabitans</taxon>
    </lineage>
</organism>
<evidence type="ECO:0000313" key="2">
    <source>
        <dbReference type="Proteomes" id="UP000294911"/>
    </source>
</evidence>
<comment type="caution">
    <text evidence="1">The sequence shown here is derived from an EMBL/GenBank/DDBJ whole genome shotgun (WGS) entry which is preliminary data.</text>
</comment>
<dbReference type="AlphaFoldDB" id="A0A4V6NR88"/>
<name>A0A4V6NR88_9PSEU</name>
<gene>
    <name evidence="1" type="ORF">EV191_109188</name>
</gene>
<reference evidence="1 2" key="1">
    <citation type="submission" date="2019-03" db="EMBL/GenBank/DDBJ databases">
        <title>Genomic Encyclopedia of Type Strains, Phase IV (KMG-IV): sequencing the most valuable type-strain genomes for metagenomic binning, comparative biology and taxonomic classification.</title>
        <authorList>
            <person name="Goeker M."/>
        </authorList>
    </citation>
    <scope>NUCLEOTIDE SEQUENCE [LARGE SCALE GENOMIC DNA]</scope>
    <source>
        <strain evidence="1 2">DSM 45765</strain>
    </source>
</reference>
<dbReference type="EMBL" id="SLXQ01000009">
    <property type="protein sequence ID" value="TCP49366.1"/>
    <property type="molecule type" value="Genomic_DNA"/>
</dbReference>
<evidence type="ECO:0000313" key="1">
    <source>
        <dbReference type="EMBL" id="TCP49366.1"/>
    </source>
</evidence>